<keyword evidence="3" id="KW-1185">Reference proteome</keyword>
<feature type="region of interest" description="Disordered" evidence="1">
    <location>
        <begin position="1"/>
        <end position="80"/>
    </location>
</feature>
<evidence type="ECO:0000256" key="1">
    <source>
        <dbReference type="SAM" id="MobiDB-lite"/>
    </source>
</evidence>
<protein>
    <submittedName>
        <fullName evidence="2">Uncharacterized protein</fullName>
    </submittedName>
</protein>
<sequence length="101" mass="12139">MAEIRHPDYKSLFARKKTKRKEADSEQKRVEASRDREEARQDRAEASRERAEASRERAAASQERAEAIQKQRDEERQDWEHTRLTNFGDFLRHCHTYPPDR</sequence>
<accession>A0A9X0C1J5</accession>
<reference evidence="2" key="2">
    <citation type="journal article" date="2023" name="IMA Fungus">
        <title>Comparative genomic study of the Penicillium genus elucidates a diverse pangenome and 15 lateral gene transfer events.</title>
        <authorList>
            <person name="Petersen C."/>
            <person name="Sorensen T."/>
            <person name="Nielsen M.R."/>
            <person name="Sondergaard T.E."/>
            <person name="Sorensen J.L."/>
            <person name="Fitzpatrick D.A."/>
            <person name="Frisvad J.C."/>
            <person name="Nielsen K.L."/>
        </authorList>
    </citation>
    <scope>NUCLEOTIDE SEQUENCE</scope>
    <source>
        <strain evidence="2">IBT 29495</strain>
    </source>
</reference>
<proteinExistence type="predicted"/>
<evidence type="ECO:0000313" key="2">
    <source>
        <dbReference type="EMBL" id="KAJ5494617.1"/>
    </source>
</evidence>
<name>A0A9X0C1J5_9EURO</name>
<dbReference type="EMBL" id="JAPWDS010000006">
    <property type="protein sequence ID" value="KAJ5494617.1"/>
    <property type="molecule type" value="Genomic_DNA"/>
</dbReference>
<gene>
    <name evidence="2" type="ORF">N7463_010704</name>
</gene>
<dbReference type="OrthoDB" id="10517582at2759"/>
<evidence type="ECO:0000313" key="3">
    <source>
        <dbReference type="Proteomes" id="UP001149954"/>
    </source>
</evidence>
<reference evidence="2" key="1">
    <citation type="submission" date="2022-12" db="EMBL/GenBank/DDBJ databases">
        <authorList>
            <person name="Petersen C."/>
        </authorList>
    </citation>
    <scope>NUCLEOTIDE SEQUENCE</scope>
    <source>
        <strain evidence="2">IBT 29495</strain>
    </source>
</reference>
<feature type="compositionally biased region" description="Basic and acidic residues" evidence="1">
    <location>
        <begin position="21"/>
        <end position="80"/>
    </location>
</feature>
<dbReference type="AlphaFoldDB" id="A0A9X0C1J5"/>
<dbReference type="Proteomes" id="UP001149954">
    <property type="component" value="Unassembled WGS sequence"/>
</dbReference>
<organism evidence="2 3">
    <name type="scientific">Penicillium fimorum</name>
    <dbReference type="NCBI Taxonomy" id="1882269"/>
    <lineage>
        <taxon>Eukaryota</taxon>
        <taxon>Fungi</taxon>
        <taxon>Dikarya</taxon>
        <taxon>Ascomycota</taxon>
        <taxon>Pezizomycotina</taxon>
        <taxon>Eurotiomycetes</taxon>
        <taxon>Eurotiomycetidae</taxon>
        <taxon>Eurotiales</taxon>
        <taxon>Aspergillaceae</taxon>
        <taxon>Penicillium</taxon>
    </lineage>
</organism>
<comment type="caution">
    <text evidence="2">The sequence shown here is derived from an EMBL/GenBank/DDBJ whole genome shotgun (WGS) entry which is preliminary data.</text>
</comment>